<dbReference type="Proteomes" id="UP001152797">
    <property type="component" value="Unassembled WGS sequence"/>
</dbReference>
<keyword evidence="3" id="KW-1185">Reference proteome</keyword>
<dbReference type="EMBL" id="CAMXCT020000894">
    <property type="protein sequence ID" value="CAL1137893.1"/>
    <property type="molecule type" value="Genomic_DNA"/>
</dbReference>
<dbReference type="AlphaFoldDB" id="A0A9P1C5I9"/>
<evidence type="ECO:0000313" key="3">
    <source>
        <dbReference type="Proteomes" id="UP001152797"/>
    </source>
</evidence>
<sequence length="321" mass="35884">SFQIVPGMNAVTIPAEAQKRMEGVEQGVAILTLNAFASAKHTQMPPVCLELVNWASRAGHYLITLLPGGADVHPWEKEFLQALEMVEAKKRFYLTDDHEVLQGIAVNFPMNSAVPALLKVNMGAGPTLMSESRHDLSIGRSFDSSVWTALFKMLFPNGLEKDCHFLECPCSTSSLLLFLLKEAPWAQKVVYTGLVERGPARFSALERLVNDHFRKATTKESEPLGNVELEELNERAKIGQKEFLEKERPFKPRAKPTWSMGMIMDPQSPYPEHASLRKAMHRGNAKQEVDSHLPPALHWLMQSVEFNVLQIPSLLNSGFGL</sequence>
<dbReference type="EMBL" id="CAMXCT030000894">
    <property type="protein sequence ID" value="CAL4771830.1"/>
    <property type="molecule type" value="Genomic_DNA"/>
</dbReference>
<proteinExistence type="predicted"/>
<protein>
    <submittedName>
        <fullName evidence="1">Uncharacterized protein</fullName>
    </submittedName>
</protein>
<gene>
    <name evidence="1" type="ORF">C1SCF055_LOCUS12046</name>
</gene>
<reference evidence="1" key="1">
    <citation type="submission" date="2022-10" db="EMBL/GenBank/DDBJ databases">
        <authorList>
            <person name="Chen Y."/>
            <person name="Dougan E. K."/>
            <person name="Chan C."/>
            <person name="Rhodes N."/>
            <person name="Thang M."/>
        </authorList>
    </citation>
    <scope>NUCLEOTIDE SEQUENCE</scope>
</reference>
<feature type="non-terminal residue" evidence="1">
    <location>
        <position position="1"/>
    </location>
</feature>
<accession>A0A9P1C5I9</accession>
<comment type="caution">
    <text evidence="1">The sequence shown here is derived from an EMBL/GenBank/DDBJ whole genome shotgun (WGS) entry which is preliminary data.</text>
</comment>
<reference evidence="2" key="2">
    <citation type="submission" date="2024-04" db="EMBL/GenBank/DDBJ databases">
        <authorList>
            <person name="Chen Y."/>
            <person name="Shah S."/>
            <person name="Dougan E. K."/>
            <person name="Thang M."/>
            <person name="Chan C."/>
        </authorList>
    </citation>
    <scope>NUCLEOTIDE SEQUENCE [LARGE SCALE GENOMIC DNA]</scope>
</reference>
<dbReference type="EMBL" id="CAMXCT010000894">
    <property type="protein sequence ID" value="CAI3984518.1"/>
    <property type="molecule type" value="Genomic_DNA"/>
</dbReference>
<evidence type="ECO:0000313" key="1">
    <source>
        <dbReference type="EMBL" id="CAI3984518.1"/>
    </source>
</evidence>
<name>A0A9P1C5I9_9DINO</name>
<evidence type="ECO:0000313" key="2">
    <source>
        <dbReference type="EMBL" id="CAL1137893.1"/>
    </source>
</evidence>
<feature type="non-terminal residue" evidence="1">
    <location>
        <position position="321"/>
    </location>
</feature>
<organism evidence="1">
    <name type="scientific">Cladocopium goreaui</name>
    <dbReference type="NCBI Taxonomy" id="2562237"/>
    <lineage>
        <taxon>Eukaryota</taxon>
        <taxon>Sar</taxon>
        <taxon>Alveolata</taxon>
        <taxon>Dinophyceae</taxon>
        <taxon>Suessiales</taxon>
        <taxon>Symbiodiniaceae</taxon>
        <taxon>Cladocopium</taxon>
    </lineage>
</organism>